<dbReference type="Proteomes" id="UP000548423">
    <property type="component" value="Unassembled WGS sequence"/>
</dbReference>
<reference evidence="3" key="2">
    <citation type="submission" date="2020-08" db="EMBL/GenBank/DDBJ databases">
        <title>The Agave Microbiome: Exploring the role of microbial communities in plant adaptations to desert environments.</title>
        <authorList>
            <person name="Partida-Martinez L.P."/>
        </authorList>
    </citation>
    <scope>NUCLEOTIDE SEQUENCE [LARGE SCALE GENOMIC DNA]</scope>
    <source>
        <strain evidence="3">AT2.8</strain>
    </source>
</reference>
<dbReference type="PIRSF" id="PIRSF032442">
    <property type="entry name" value="UCP032442"/>
    <property type="match status" value="1"/>
</dbReference>
<evidence type="ECO:0000313" key="2">
    <source>
        <dbReference type="EMBL" id="NYE06722.1"/>
    </source>
</evidence>
<proteinExistence type="predicted"/>
<evidence type="ECO:0000259" key="1">
    <source>
        <dbReference type="Pfam" id="PF13529"/>
    </source>
</evidence>
<dbReference type="PANTHER" id="PTHR37806">
    <property type="entry name" value="LMO0724 PROTEIN"/>
    <property type="match status" value="1"/>
</dbReference>
<name>A0A852TD63_9BACI</name>
<protein>
    <submittedName>
        <fullName evidence="2">Uncharacterized protein YvpB</fullName>
    </submittedName>
</protein>
<dbReference type="Pfam" id="PF13529">
    <property type="entry name" value="Peptidase_C39_2"/>
    <property type="match status" value="1"/>
</dbReference>
<sequence length="249" mass="28005">MKKLVVGMAIFSVTLFSTESILLEKLQDVLPWNKEGSTILTTRELAITQKDSFFPTNKLLDVPLLNQFEEPHLNKGCEVTSLAMILNHHGVNVTKNELAAKINTVPFEYPNKKKGNPHVGFVGDMADGPGLSVYNEPIFDLAKEYAGDKVVNLTNSPFEDLLRKVGRGVPVWVIITTKYSPGTAKFEKWDTLQGTIYVTFNVHSVVITGYDQNYIYMNDPFGFKNRKVDKKNFKLAWEEMGSQAIAIEK</sequence>
<evidence type="ECO:0000313" key="3">
    <source>
        <dbReference type="Proteomes" id="UP000548423"/>
    </source>
</evidence>
<dbReference type="CDD" id="cd02549">
    <property type="entry name" value="Peptidase_C39A"/>
    <property type="match status" value="1"/>
</dbReference>
<organism evidence="2 3">
    <name type="scientific">Neobacillus niacini</name>
    <dbReference type="NCBI Taxonomy" id="86668"/>
    <lineage>
        <taxon>Bacteria</taxon>
        <taxon>Bacillati</taxon>
        <taxon>Bacillota</taxon>
        <taxon>Bacilli</taxon>
        <taxon>Bacillales</taxon>
        <taxon>Bacillaceae</taxon>
        <taxon>Neobacillus</taxon>
    </lineage>
</organism>
<reference evidence="3" key="1">
    <citation type="submission" date="2020-07" db="EMBL/GenBank/DDBJ databases">
        <authorList>
            <person name="Partida-Martinez L."/>
            <person name="Huntemann M."/>
            <person name="Clum A."/>
            <person name="Wang J."/>
            <person name="Palaniappan K."/>
            <person name="Ritter S."/>
            <person name="Chen I.-M."/>
            <person name="Stamatis D."/>
            <person name="Reddy T."/>
            <person name="O'Malley R."/>
            <person name="Daum C."/>
            <person name="Shapiro N."/>
            <person name="Ivanova N."/>
            <person name="Kyrpides N."/>
            <person name="Woyke T."/>
        </authorList>
    </citation>
    <scope>NUCLEOTIDE SEQUENCE [LARGE SCALE GENOMIC DNA]</scope>
    <source>
        <strain evidence="3">AT2.8</strain>
    </source>
</reference>
<dbReference type="EMBL" id="JACCBX010000007">
    <property type="protein sequence ID" value="NYE06722.1"/>
    <property type="molecule type" value="Genomic_DNA"/>
</dbReference>
<gene>
    <name evidence="2" type="ORF">F4694_003502</name>
</gene>
<dbReference type="InterPro" id="IPR016997">
    <property type="entry name" value="UCP032442"/>
</dbReference>
<dbReference type="AlphaFoldDB" id="A0A852TD63"/>
<dbReference type="InterPro" id="IPR039564">
    <property type="entry name" value="Peptidase_C39-like"/>
</dbReference>
<dbReference type="InterPro" id="IPR039563">
    <property type="entry name" value="Peptidase_C39_single_dom"/>
</dbReference>
<dbReference type="Gene3D" id="3.90.70.10">
    <property type="entry name" value="Cysteine proteinases"/>
    <property type="match status" value="1"/>
</dbReference>
<feature type="domain" description="Peptidase C39-like" evidence="1">
    <location>
        <begin position="60"/>
        <end position="220"/>
    </location>
</feature>
<accession>A0A852TD63</accession>
<comment type="caution">
    <text evidence="2">The sequence shown here is derived from an EMBL/GenBank/DDBJ whole genome shotgun (WGS) entry which is preliminary data.</text>
</comment>
<dbReference type="PANTHER" id="PTHR37806:SF1">
    <property type="entry name" value="PEPTIDASE C39-LIKE DOMAIN-CONTAINING PROTEIN"/>
    <property type="match status" value="1"/>
</dbReference>